<evidence type="ECO:0000313" key="3">
    <source>
        <dbReference type="Proteomes" id="UP000217265"/>
    </source>
</evidence>
<reference evidence="2 3" key="1">
    <citation type="submission" date="2017-09" db="EMBL/GenBank/DDBJ databases">
        <title>Complete genome sequence of Verrucomicrobial strain HZ-65, isolated from freshwater.</title>
        <authorList>
            <person name="Choi A."/>
        </authorList>
    </citation>
    <scope>NUCLEOTIDE SEQUENCE [LARGE SCALE GENOMIC DNA]</scope>
    <source>
        <strain evidence="2 3">HZ-65</strain>
    </source>
</reference>
<dbReference type="EMBL" id="CP023344">
    <property type="protein sequence ID" value="ATC63219.1"/>
    <property type="molecule type" value="Genomic_DNA"/>
</dbReference>
<dbReference type="PROSITE" id="PS51154">
    <property type="entry name" value="MACRO"/>
    <property type="match status" value="1"/>
</dbReference>
<dbReference type="SMART" id="SM00506">
    <property type="entry name" value="A1pp"/>
    <property type="match status" value="1"/>
</dbReference>
<dbReference type="KEGG" id="vbh:CMV30_04210"/>
<dbReference type="Pfam" id="PF01661">
    <property type="entry name" value="Macro"/>
    <property type="match status" value="1"/>
</dbReference>
<name>A0A290Q3H3_9BACT</name>
<dbReference type="RefSeq" id="WP_096054851.1">
    <property type="nucleotide sequence ID" value="NZ_CP023344.1"/>
</dbReference>
<dbReference type="SUPFAM" id="SSF52949">
    <property type="entry name" value="Macro domain-like"/>
    <property type="match status" value="1"/>
</dbReference>
<evidence type="ECO:0000259" key="1">
    <source>
        <dbReference type="PROSITE" id="PS51154"/>
    </source>
</evidence>
<organism evidence="2 3">
    <name type="scientific">Nibricoccus aquaticus</name>
    <dbReference type="NCBI Taxonomy" id="2576891"/>
    <lineage>
        <taxon>Bacteria</taxon>
        <taxon>Pseudomonadati</taxon>
        <taxon>Verrucomicrobiota</taxon>
        <taxon>Opitutia</taxon>
        <taxon>Opitutales</taxon>
        <taxon>Opitutaceae</taxon>
        <taxon>Nibricoccus</taxon>
    </lineage>
</organism>
<protein>
    <submittedName>
        <fullName evidence="2">AraC family transcriptional regulator</fullName>
    </submittedName>
</protein>
<dbReference type="InterPro" id="IPR002589">
    <property type="entry name" value="Macro_dom"/>
</dbReference>
<dbReference type="Gene3D" id="3.40.220.10">
    <property type="entry name" value="Leucine Aminopeptidase, subunit E, domain 1"/>
    <property type="match status" value="1"/>
</dbReference>
<evidence type="ECO:0000313" key="2">
    <source>
        <dbReference type="EMBL" id="ATC63219.1"/>
    </source>
</evidence>
<proteinExistence type="predicted"/>
<gene>
    <name evidence="2" type="ORF">CMV30_04210</name>
</gene>
<keyword evidence="3" id="KW-1185">Reference proteome</keyword>
<dbReference type="Proteomes" id="UP000217265">
    <property type="component" value="Chromosome"/>
</dbReference>
<dbReference type="InterPro" id="IPR043472">
    <property type="entry name" value="Macro_dom-like"/>
</dbReference>
<feature type="domain" description="Macro" evidence="1">
    <location>
        <begin position="13"/>
        <end position="169"/>
    </location>
</feature>
<accession>A0A290Q3H3</accession>
<sequence>MRLHFVDQNQDVVAALGRAFSSFPEVTVSFGDILDVAEVSVVSPANSYGFMDGGIDAVYRRHFGQQIEDKVRAAVAARPEGYLPLGTSLVIPTGNNRIPYMIVAPTMLMPEAVSAFNAARALRAVIRAQAAHASLLTDVYCPGLCTGVGQVEPDEAAAAMAVAYRESKK</sequence>
<dbReference type="AlphaFoldDB" id="A0A290Q3H3"/>
<dbReference type="OrthoDB" id="9780211at2"/>